<dbReference type="InterPro" id="IPR018502">
    <property type="entry name" value="Annexin_repeat"/>
</dbReference>
<evidence type="ECO:0000313" key="6">
    <source>
        <dbReference type="EMBL" id="KAL2830577.1"/>
    </source>
</evidence>
<comment type="similarity">
    <text evidence="1 4">Belongs to the annexin family.</text>
</comment>
<dbReference type="InterPro" id="IPR037104">
    <property type="entry name" value="Annexin_sf"/>
</dbReference>
<dbReference type="InterPro" id="IPR001464">
    <property type="entry name" value="Annexin"/>
</dbReference>
<evidence type="ECO:0000256" key="2">
    <source>
        <dbReference type="ARBA" id="ARBA00022737"/>
    </source>
</evidence>
<feature type="compositionally biased region" description="Pro residues" evidence="5">
    <location>
        <begin position="71"/>
        <end position="82"/>
    </location>
</feature>
<gene>
    <name evidence="6" type="ORF">BDW59DRAFT_141126</name>
</gene>
<feature type="compositionally biased region" description="Low complexity" evidence="5">
    <location>
        <begin position="1"/>
        <end position="11"/>
    </location>
</feature>
<proteinExistence type="inferred from homology"/>
<dbReference type="PANTHER" id="PTHR10502:SF102">
    <property type="entry name" value="ANNEXIN B11"/>
    <property type="match status" value="1"/>
</dbReference>
<accession>A0ABR4IUM0</accession>
<feature type="compositionally biased region" description="Pro residues" evidence="5">
    <location>
        <begin position="42"/>
        <end position="51"/>
    </location>
</feature>
<dbReference type="PRINTS" id="PR01813">
    <property type="entry name" value="ANNEXINFUNGI"/>
</dbReference>
<comment type="domain">
    <text evidence="4">A pair of annexin repeats may form one binding site for calcium and phospholipid.</text>
</comment>
<feature type="region of interest" description="Disordered" evidence="5">
    <location>
        <begin position="1"/>
        <end position="140"/>
    </location>
</feature>
<evidence type="ECO:0000256" key="4">
    <source>
        <dbReference type="RuleBase" id="RU003540"/>
    </source>
</evidence>
<dbReference type="InterPro" id="IPR018252">
    <property type="entry name" value="Annexin_repeat_CS"/>
</dbReference>
<dbReference type="InterPro" id="IPR009117">
    <property type="entry name" value="ANX14"/>
</dbReference>
<comment type="caution">
    <text evidence="6">The sequence shown here is derived from an EMBL/GenBank/DDBJ whole genome shotgun (WGS) entry which is preliminary data.</text>
</comment>
<evidence type="ECO:0000256" key="5">
    <source>
        <dbReference type="SAM" id="MobiDB-lite"/>
    </source>
</evidence>
<keyword evidence="4" id="KW-0106">Calcium</keyword>
<sequence>MSYQYPPNQSQYPPPQGGYYPGPPQPPPNQQPPYGHPGQFQSPPPGPPGPHGPQSGYGAPPPNSYYQPPGAGYPPPLGPPGPHGGYQQPPGPPQQPGYGSYPPPHSPQPPPHPQHPQQGYGAPHGPPPSVPSLGYVPGQVAPGDFRREADALRKSMKGFGTDEKALIQVLSKLDPLQIAAVRATYTSHIRRDLHADVKSETSSYLRQGLLAIIDGPLMFDTASARDAVQGMGTKEWLLNDVLLGRSNADINAIKSSYQRTYRRSLERDVEDDLSFKTKTLFAFVLRAARHDESAPIDYRAIQAEAQSVHAATAARMVNNADEVSSLFARSSSNELKALNQAFSERYHISLESHIEKEFSGHMKDALLHILRSAIDPAMRDAVLLEECMKGMGTKDERLVVRAVRVHWDRQHLDTVKRAYQHKYKQDLIKRVQSETSSDFQRLLVAMLQ</sequence>
<feature type="compositionally biased region" description="Pro residues" evidence="5">
    <location>
        <begin position="12"/>
        <end position="35"/>
    </location>
</feature>
<keyword evidence="2 4" id="KW-0677">Repeat</keyword>
<organism evidence="6 7">
    <name type="scientific">Aspergillus cavernicola</name>
    <dbReference type="NCBI Taxonomy" id="176166"/>
    <lineage>
        <taxon>Eukaryota</taxon>
        <taxon>Fungi</taxon>
        <taxon>Dikarya</taxon>
        <taxon>Ascomycota</taxon>
        <taxon>Pezizomycotina</taxon>
        <taxon>Eurotiomycetes</taxon>
        <taxon>Eurotiomycetidae</taxon>
        <taxon>Eurotiales</taxon>
        <taxon>Aspergillaceae</taxon>
        <taxon>Aspergillus</taxon>
        <taxon>Aspergillus subgen. Nidulantes</taxon>
    </lineage>
</organism>
<dbReference type="PANTHER" id="PTHR10502">
    <property type="entry name" value="ANNEXIN"/>
    <property type="match status" value="1"/>
</dbReference>
<reference evidence="6 7" key="1">
    <citation type="submission" date="2024-07" db="EMBL/GenBank/DDBJ databases">
        <title>Section-level genome sequencing and comparative genomics of Aspergillus sections Usti and Cavernicolus.</title>
        <authorList>
            <consortium name="Lawrence Berkeley National Laboratory"/>
            <person name="Nybo J.L."/>
            <person name="Vesth T.C."/>
            <person name="Theobald S."/>
            <person name="Frisvad J.C."/>
            <person name="Larsen T.O."/>
            <person name="Kjaerboelling I."/>
            <person name="Rothschild-Mancinelli K."/>
            <person name="Lyhne E.K."/>
            <person name="Kogle M.E."/>
            <person name="Barry K."/>
            <person name="Clum A."/>
            <person name="Na H."/>
            <person name="Ledsgaard L."/>
            <person name="Lin J."/>
            <person name="Lipzen A."/>
            <person name="Kuo A."/>
            <person name="Riley R."/>
            <person name="Mondo S."/>
            <person name="LaButti K."/>
            <person name="Haridas S."/>
            <person name="Pangalinan J."/>
            <person name="Salamov A.A."/>
            <person name="Simmons B.A."/>
            <person name="Magnuson J.K."/>
            <person name="Chen J."/>
            <person name="Drula E."/>
            <person name="Henrissat B."/>
            <person name="Wiebenga A."/>
            <person name="Lubbers R.J."/>
            <person name="Gomes A.C."/>
            <person name="Makela M.R."/>
            <person name="Stajich J."/>
            <person name="Grigoriev I.V."/>
            <person name="Mortensen U.H."/>
            <person name="De vries R.P."/>
            <person name="Baker S.E."/>
            <person name="Andersen M.R."/>
        </authorList>
    </citation>
    <scope>NUCLEOTIDE SEQUENCE [LARGE SCALE GENOMIC DNA]</scope>
    <source>
        <strain evidence="6 7">CBS 600.67</strain>
    </source>
</reference>
<dbReference type="PRINTS" id="PR00196">
    <property type="entry name" value="ANNEXIN"/>
</dbReference>
<dbReference type="SUPFAM" id="SSF47874">
    <property type="entry name" value="Annexin"/>
    <property type="match status" value="1"/>
</dbReference>
<name>A0ABR4IUM0_9EURO</name>
<evidence type="ECO:0000313" key="7">
    <source>
        <dbReference type="Proteomes" id="UP001610335"/>
    </source>
</evidence>
<evidence type="ECO:0000256" key="1">
    <source>
        <dbReference type="ARBA" id="ARBA00007831"/>
    </source>
</evidence>
<dbReference type="PROSITE" id="PS00223">
    <property type="entry name" value="ANNEXIN_1"/>
    <property type="match status" value="1"/>
</dbReference>
<dbReference type="Pfam" id="PF00191">
    <property type="entry name" value="Annexin"/>
    <property type="match status" value="4"/>
</dbReference>
<protein>
    <recommendedName>
        <fullName evidence="4">Annexin</fullName>
    </recommendedName>
</protein>
<keyword evidence="7" id="KW-1185">Reference proteome</keyword>
<evidence type="ECO:0000256" key="3">
    <source>
        <dbReference type="ARBA" id="ARBA00023216"/>
    </source>
</evidence>
<dbReference type="SMART" id="SM00335">
    <property type="entry name" value="ANX"/>
    <property type="match status" value="4"/>
</dbReference>
<dbReference type="PROSITE" id="PS51897">
    <property type="entry name" value="ANNEXIN_2"/>
    <property type="match status" value="4"/>
</dbReference>
<dbReference type="Gene3D" id="1.10.220.10">
    <property type="entry name" value="Annexin"/>
    <property type="match status" value="4"/>
</dbReference>
<dbReference type="EMBL" id="JBFXLS010000012">
    <property type="protein sequence ID" value="KAL2830577.1"/>
    <property type="molecule type" value="Genomic_DNA"/>
</dbReference>
<keyword evidence="4" id="KW-0111">Calcium/phospholipid-binding</keyword>
<feature type="compositionally biased region" description="Pro residues" evidence="5">
    <location>
        <begin position="89"/>
        <end position="114"/>
    </location>
</feature>
<keyword evidence="3 4" id="KW-0041">Annexin</keyword>
<dbReference type="Proteomes" id="UP001610335">
    <property type="component" value="Unassembled WGS sequence"/>
</dbReference>